<proteinExistence type="predicted"/>
<organism evidence="2 3">
    <name type="scientific">Fervidicella metallireducens AeB</name>
    <dbReference type="NCBI Taxonomy" id="1403537"/>
    <lineage>
        <taxon>Bacteria</taxon>
        <taxon>Bacillati</taxon>
        <taxon>Bacillota</taxon>
        <taxon>Clostridia</taxon>
        <taxon>Eubacteriales</taxon>
        <taxon>Clostridiaceae</taxon>
        <taxon>Fervidicella</taxon>
    </lineage>
</organism>
<dbReference type="EMBL" id="AZQP01000012">
    <property type="protein sequence ID" value="EYE88886.1"/>
    <property type="molecule type" value="Genomic_DNA"/>
</dbReference>
<reference evidence="2 3" key="1">
    <citation type="journal article" date="2014" name="Genome Announc.">
        <title>Draft Genome Sequence of Fervidicella metallireducens Strain AeBT, an Iron-Reducing Thermoanaerobe from the Great Artesian Basin.</title>
        <authorList>
            <person name="Patel B.K."/>
        </authorList>
    </citation>
    <scope>NUCLEOTIDE SEQUENCE [LARGE SCALE GENOMIC DNA]</scope>
    <source>
        <strain evidence="2 3">AeB</strain>
    </source>
</reference>
<comment type="caution">
    <text evidence="2">The sequence shown here is derived from an EMBL/GenBank/DDBJ whole genome shotgun (WGS) entry which is preliminary data.</text>
</comment>
<dbReference type="InterPro" id="IPR036390">
    <property type="entry name" value="WH_DNA-bd_sf"/>
</dbReference>
<dbReference type="InterPro" id="IPR005149">
    <property type="entry name" value="Tscrpt_reg_PadR_N"/>
</dbReference>
<evidence type="ECO:0000259" key="1">
    <source>
        <dbReference type="Pfam" id="PF03551"/>
    </source>
</evidence>
<dbReference type="InterPro" id="IPR036388">
    <property type="entry name" value="WH-like_DNA-bd_sf"/>
</dbReference>
<dbReference type="SUPFAM" id="SSF46785">
    <property type="entry name" value="Winged helix' DNA-binding domain"/>
    <property type="match status" value="1"/>
</dbReference>
<dbReference type="PANTHER" id="PTHR33169">
    <property type="entry name" value="PADR-FAMILY TRANSCRIPTIONAL REGULATOR"/>
    <property type="match status" value="1"/>
</dbReference>
<dbReference type="Gene3D" id="1.10.10.10">
    <property type="entry name" value="Winged helix-like DNA-binding domain superfamily/Winged helix DNA-binding domain"/>
    <property type="match status" value="1"/>
</dbReference>
<dbReference type="InterPro" id="IPR052509">
    <property type="entry name" value="Metal_resp_DNA-bind_regulator"/>
</dbReference>
<keyword evidence="3" id="KW-1185">Reference proteome</keyword>
<evidence type="ECO:0000313" key="3">
    <source>
        <dbReference type="Proteomes" id="UP000019681"/>
    </source>
</evidence>
<accession>A0A017RWA1</accession>
<dbReference type="STRING" id="1403537.Q428_05455"/>
<dbReference type="RefSeq" id="WP_035378864.1">
    <property type="nucleotide sequence ID" value="NZ_AZQP01000012.1"/>
</dbReference>
<feature type="non-terminal residue" evidence="2">
    <location>
        <position position="104"/>
    </location>
</feature>
<gene>
    <name evidence="2" type="ORF">Q428_05455</name>
</gene>
<sequence length="104" mass="11591">MAEAKMNIVLTEAVYYILLSLFKPMHGYGIMQNVMELSGGRVNLAAGTLYGALNTLLEKGFITALPGEANSRKKEYLITEKGKTVVKMEIERLRELLKNGEKIL</sequence>
<dbReference type="Proteomes" id="UP000019681">
    <property type="component" value="Unassembled WGS sequence"/>
</dbReference>
<name>A0A017RWA1_9CLOT</name>
<feature type="domain" description="Transcription regulator PadR N-terminal" evidence="1">
    <location>
        <begin position="22"/>
        <end position="86"/>
    </location>
</feature>
<dbReference type="PANTHER" id="PTHR33169:SF13">
    <property type="entry name" value="PADR-FAMILY TRANSCRIPTIONAL REGULATOR"/>
    <property type="match status" value="1"/>
</dbReference>
<dbReference type="AlphaFoldDB" id="A0A017RWA1"/>
<dbReference type="Pfam" id="PF03551">
    <property type="entry name" value="PadR"/>
    <property type="match status" value="1"/>
</dbReference>
<evidence type="ECO:0000313" key="2">
    <source>
        <dbReference type="EMBL" id="EYE88886.1"/>
    </source>
</evidence>
<protein>
    <submittedName>
        <fullName evidence="2">PadR family transcriptional regulator</fullName>
    </submittedName>
</protein>